<keyword evidence="3" id="KW-1185">Reference proteome</keyword>
<protein>
    <submittedName>
        <fullName evidence="4">Apple domain-containing protein</fullName>
    </submittedName>
</protein>
<proteinExistence type="predicted"/>
<evidence type="ECO:0000313" key="4">
    <source>
        <dbReference type="WBParaSite" id="EVEC_0000949801-mRNA-1"/>
    </source>
</evidence>
<dbReference type="InterPro" id="IPR003609">
    <property type="entry name" value="Pan_app"/>
</dbReference>
<dbReference type="PROSITE" id="PS50948">
    <property type="entry name" value="PAN"/>
    <property type="match status" value="1"/>
</dbReference>
<organism evidence="4">
    <name type="scientific">Enterobius vermicularis</name>
    <name type="common">Human pinworm</name>
    <dbReference type="NCBI Taxonomy" id="51028"/>
    <lineage>
        <taxon>Eukaryota</taxon>
        <taxon>Metazoa</taxon>
        <taxon>Ecdysozoa</taxon>
        <taxon>Nematoda</taxon>
        <taxon>Chromadorea</taxon>
        <taxon>Rhabditida</taxon>
        <taxon>Spirurina</taxon>
        <taxon>Oxyuridomorpha</taxon>
        <taxon>Oxyuroidea</taxon>
        <taxon>Oxyuridae</taxon>
        <taxon>Enterobius</taxon>
    </lineage>
</organism>
<reference evidence="2 3" key="2">
    <citation type="submission" date="2018-10" db="EMBL/GenBank/DDBJ databases">
        <authorList>
            <consortium name="Pathogen Informatics"/>
        </authorList>
    </citation>
    <scope>NUCLEOTIDE SEQUENCE [LARGE SCALE GENOMIC DNA]</scope>
</reference>
<evidence type="ECO:0000313" key="2">
    <source>
        <dbReference type="EMBL" id="VDD94157.1"/>
    </source>
</evidence>
<dbReference type="Proteomes" id="UP000274131">
    <property type="component" value="Unassembled WGS sequence"/>
</dbReference>
<evidence type="ECO:0000313" key="3">
    <source>
        <dbReference type="Proteomes" id="UP000274131"/>
    </source>
</evidence>
<reference evidence="4" key="1">
    <citation type="submission" date="2017-02" db="UniProtKB">
        <authorList>
            <consortium name="WormBaseParasite"/>
        </authorList>
    </citation>
    <scope>IDENTIFICATION</scope>
</reference>
<feature type="domain" description="Apple" evidence="1">
    <location>
        <begin position="20"/>
        <end position="90"/>
    </location>
</feature>
<dbReference type="EMBL" id="UXUI01009688">
    <property type="protein sequence ID" value="VDD94157.1"/>
    <property type="molecule type" value="Genomic_DNA"/>
</dbReference>
<dbReference type="WBParaSite" id="EVEC_0000949801-mRNA-1">
    <property type="protein sequence ID" value="EVEC_0000949801-mRNA-1"/>
    <property type="gene ID" value="EVEC_0000949801"/>
</dbReference>
<sequence length="177" mass="19708">MNILRFFLTFTRLLGVTYGTVKVNFIALNMTKLTLFCSADIENATSEKECAAACLNEDNDCSAFQFNETYCTCWKYGGIGKRVSEATKVCKEMNASLPIIDTDRKAKTVVKFLKGVSSAHPLFRVAEPLSVSKCRDFLTHPAANVIVLNFMKSCLQAVPDGTFVVLVCEKRCDKMNF</sequence>
<name>A0A0N4VFH7_ENTVE</name>
<dbReference type="AlphaFoldDB" id="A0A0N4VFH7"/>
<accession>A0A0N4VFH7</accession>
<evidence type="ECO:0000259" key="1">
    <source>
        <dbReference type="PROSITE" id="PS50948"/>
    </source>
</evidence>
<gene>
    <name evidence="2" type="ORF">EVEC_LOCUS8908</name>
</gene>
<dbReference type="Pfam" id="PF00024">
    <property type="entry name" value="PAN_1"/>
    <property type="match status" value="1"/>
</dbReference>